<dbReference type="RefSeq" id="WP_146359169.1">
    <property type="nucleotide sequence ID" value="NZ_VOBR01000037.1"/>
</dbReference>
<evidence type="ECO:0000256" key="2">
    <source>
        <dbReference type="SAM" id="Phobius"/>
    </source>
</evidence>
<comment type="caution">
    <text evidence="3">The sequence shown here is derived from an EMBL/GenBank/DDBJ whole genome shotgun (WGS) entry which is preliminary data.</text>
</comment>
<dbReference type="OrthoDB" id="3482367at2"/>
<feature type="transmembrane region" description="Helical" evidence="2">
    <location>
        <begin position="97"/>
        <end position="116"/>
    </location>
</feature>
<keyword evidence="2" id="KW-0812">Transmembrane</keyword>
<feature type="compositionally biased region" description="Pro residues" evidence="1">
    <location>
        <begin position="171"/>
        <end position="184"/>
    </location>
</feature>
<feature type="transmembrane region" description="Helical" evidence="2">
    <location>
        <begin position="57"/>
        <end position="77"/>
    </location>
</feature>
<proteinExistence type="predicted"/>
<feature type="region of interest" description="Disordered" evidence="1">
    <location>
        <begin position="125"/>
        <end position="206"/>
    </location>
</feature>
<evidence type="ECO:0000313" key="3">
    <source>
        <dbReference type="EMBL" id="TWP45969.1"/>
    </source>
</evidence>
<evidence type="ECO:0000256" key="1">
    <source>
        <dbReference type="SAM" id="MobiDB-lite"/>
    </source>
</evidence>
<evidence type="ECO:0000313" key="4">
    <source>
        <dbReference type="Proteomes" id="UP000316639"/>
    </source>
</evidence>
<dbReference type="Proteomes" id="UP000316639">
    <property type="component" value="Unassembled WGS sequence"/>
</dbReference>
<protein>
    <submittedName>
        <fullName evidence="3">Uncharacterized protein</fullName>
    </submittedName>
</protein>
<accession>A0A563EIX1</accession>
<dbReference type="AlphaFoldDB" id="A0A563EIX1"/>
<dbReference type="EMBL" id="VOBR01000037">
    <property type="protein sequence ID" value="TWP45969.1"/>
    <property type="molecule type" value="Genomic_DNA"/>
</dbReference>
<gene>
    <name evidence="3" type="ORF">FKR81_37750</name>
</gene>
<name>A0A563EIX1_9PSEU</name>
<keyword evidence="4" id="KW-1185">Reference proteome</keyword>
<reference evidence="3 4" key="1">
    <citation type="submission" date="2019-07" db="EMBL/GenBank/DDBJ databases">
        <title>Lentzea xizangensis sp. nov., isolated from Qinghai-Tibetan Plateau Soils.</title>
        <authorList>
            <person name="Huang J."/>
        </authorList>
    </citation>
    <scope>NUCLEOTIDE SEQUENCE [LARGE SCALE GENOMIC DNA]</scope>
    <source>
        <strain evidence="3 4">FXJ1.1311</strain>
    </source>
</reference>
<feature type="compositionally biased region" description="Low complexity" evidence="1">
    <location>
        <begin position="134"/>
        <end position="170"/>
    </location>
</feature>
<keyword evidence="2" id="KW-0472">Membrane</keyword>
<feature type="transmembrane region" description="Helical" evidence="2">
    <location>
        <begin position="27"/>
        <end position="50"/>
    </location>
</feature>
<organism evidence="3 4">
    <name type="scientific">Lentzea tibetensis</name>
    <dbReference type="NCBI Taxonomy" id="2591470"/>
    <lineage>
        <taxon>Bacteria</taxon>
        <taxon>Bacillati</taxon>
        <taxon>Actinomycetota</taxon>
        <taxon>Actinomycetes</taxon>
        <taxon>Pseudonocardiales</taxon>
        <taxon>Pseudonocardiaceae</taxon>
        <taxon>Lentzea</taxon>
    </lineage>
</organism>
<keyword evidence="2" id="KW-1133">Transmembrane helix</keyword>
<sequence>MNTDEVEDSTTATKQDPPTVRTWALKIGFWDIAALVSLAAAIAQLVDFAATKKGSSLGASVVMVGAGIAVGIAVYFWRVRELQAPGGRRTRRDLILALSSAFAALAFTALAVILVFRAVAEGASLASPPPPGPTSSSAVANSSVPPSNSPTSSASTSSPPEIPATTTTTPAQPPKPTTPPPSPPATAAKAVFFEPSPSNPPTITHGTNVRVSGSVSGLNGHTLWILTRPDAGEGFYMIQNAAHMYEDGSWSFEDKEVGDASDVNSNIRYIAFQADENCARVLSGVDTFTKSMPDGCKDIGSTSVRVR</sequence>